<feature type="signal peptide" evidence="1">
    <location>
        <begin position="1"/>
        <end position="23"/>
    </location>
</feature>
<dbReference type="AlphaFoldDB" id="A0A2U2D6U0"/>
<sequence length="178" mass="19709">MRSFRKTAIILGLGLLVSKLVVAATASPLNNTWSGPILESADRYSGTGITLDLRITDRHVKNAYQDALSLRFTGPESVMQAYGLTSREIICSISDTGTSSNPIYNKYIKLSKGYGSWDADYDNPLCSFIAIKAESGWKSIDVGFKGKAMIGRLRMDNDRGLVVGYAQKMHFDDWARRQ</sequence>
<evidence type="ECO:0000313" key="2">
    <source>
        <dbReference type="EMBL" id="PWE43697.1"/>
    </source>
</evidence>
<reference evidence="2 3" key="1">
    <citation type="submission" date="2018-05" db="EMBL/GenBank/DDBJ databases">
        <title>Genome sequences of two Antarctic strains of Pseudomonas prosekii: insights into adaptation to extreme conditions.</title>
        <authorList>
            <person name="Snopkova K."/>
            <person name="Dufkova K."/>
            <person name="Cejkova D."/>
            <person name="Sedlacek I."/>
            <person name="Smajs D."/>
        </authorList>
    </citation>
    <scope>NUCLEOTIDE SEQUENCE [LARGE SCALE GENOMIC DNA]</scope>
    <source>
        <strain evidence="2 3">P2673</strain>
    </source>
</reference>
<protein>
    <submittedName>
        <fullName evidence="2">Uncharacterized protein</fullName>
    </submittedName>
</protein>
<comment type="caution">
    <text evidence="2">The sequence shown here is derived from an EMBL/GenBank/DDBJ whole genome shotgun (WGS) entry which is preliminary data.</text>
</comment>
<dbReference type="RefSeq" id="WP_109521233.1">
    <property type="nucleotide sequence ID" value="NZ_QFAW01000019.1"/>
</dbReference>
<gene>
    <name evidence="2" type="ORF">C9I49_15440</name>
</gene>
<dbReference type="EMBL" id="QFAW01000019">
    <property type="protein sequence ID" value="PWE43697.1"/>
    <property type="molecule type" value="Genomic_DNA"/>
</dbReference>
<organism evidence="2 3">
    <name type="scientific">Pseudomonas prosekii</name>
    <dbReference type="NCBI Taxonomy" id="1148509"/>
    <lineage>
        <taxon>Bacteria</taxon>
        <taxon>Pseudomonadati</taxon>
        <taxon>Pseudomonadota</taxon>
        <taxon>Gammaproteobacteria</taxon>
        <taxon>Pseudomonadales</taxon>
        <taxon>Pseudomonadaceae</taxon>
        <taxon>Pseudomonas</taxon>
    </lineage>
</organism>
<evidence type="ECO:0000256" key="1">
    <source>
        <dbReference type="SAM" id="SignalP"/>
    </source>
</evidence>
<dbReference type="OrthoDB" id="9884883at2"/>
<feature type="chain" id="PRO_5015700967" evidence="1">
    <location>
        <begin position="24"/>
        <end position="178"/>
    </location>
</feature>
<proteinExistence type="predicted"/>
<name>A0A2U2D6U0_9PSED</name>
<dbReference type="Proteomes" id="UP000245056">
    <property type="component" value="Unassembled WGS sequence"/>
</dbReference>
<evidence type="ECO:0000313" key="3">
    <source>
        <dbReference type="Proteomes" id="UP000245056"/>
    </source>
</evidence>
<accession>A0A2U2D6U0</accession>
<keyword evidence="1" id="KW-0732">Signal</keyword>